<dbReference type="RefSeq" id="WP_277944358.1">
    <property type="nucleotide sequence ID" value="NZ_JANFMO010000004.1"/>
</dbReference>
<protein>
    <submittedName>
        <fullName evidence="2">DUF6056 family protein</fullName>
    </submittedName>
</protein>
<feature type="transmembrane region" description="Helical" evidence="1">
    <location>
        <begin position="134"/>
        <end position="151"/>
    </location>
</feature>
<dbReference type="Proteomes" id="UP001152875">
    <property type="component" value="Unassembled WGS sequence"/>
</dbReference>
<feature type="transmembrane region" description="Helical" evidence="1">
    <location>
        <begin position="79"/>
        <end position="100"/>
    </location>
</feature>
<evidence type="ECO:0000313" key="3">
    <source>
        <dbReference type="Proteomes" id="UP001152875"/>
    </source>
</evidence>
<keyword evidence="1" id="KW-0472">Membrane</keyword>
<dbReference type="EMBL" id="JANFMP010000003">
    <property type="protein sequence ID" value="MDG4526200.1"/>
    <property type="molecule type" value="Genomic_DNA"/>
</dbReference>
<keyword evidence="1" id="KW-1133">Transmembrane helix</keyword>
<dbReference type="Pfam" id="PF19528">
    <property type="entry name" value="DUF6056"/>
    <property type="match status" value="1"/>
</dbReference>
<evidence type="ECO:0000256" key="1">
    <source>
        <dbReference type="SAM" id="Phobius"/>
    </source>
</evidence>
<comment type="caution">
    <text evidence="2">The sequence shown here is derived from an EMBL/GenBank/DDBJ whole genome shotgun (WGS) entry which is preliminary data.</text>
</comment>
<dbReference type="InterPro" id="IPR045691">
    <property type="entry name" value="DUF6056"/>
</dbReference>
<proteinExistence type="predicted"/>
<dbReference type="AlphaFoldDB" id="A0A9X4RRV6"/>
<name>A0A9X4RRV6_STRSU</name>
<feature type="transmembrane region" description="Helical" evidence="1">
    <location>
        <begin position="12"/>
        <end position="34"/>
    </location>
</feature>
<organism evidence="2 3">
    <name type="scientific">Streptococcus suis</name>
    <dbReference type="NCBI Taxonomy" id="1307"/>
    <lineage>
        <taxon>Bacteria</taxon>
        <taxon>Bacillati</taxon>
        <taxon>Bacillota</taxon>
        <taxon>Bacilli</taxon>
        <taxon>Lactobacillales</taxon>
        <taxon>Streptococcaceae</taxon>
        <taxon>Streptococcus</taxon>
    </lineage>
</organism>
<sequence length="181" mass="21560">MKKIKEWGGSFCANPYPITLFLLALVLFVLQWSYPVIMDDKWWLDKPFSLDFMVERYQIWSNRLVIESFALVFSHLPKLFRLFNSLVFVGLLDIILVNSLGRKVKYLFLLVGFFALLPISMFLIPGLMMTNLNYLWPVTAGLASFLLYRSYQERKFKHNIYIYIYILCRVYYYSLLRITSK</sequence>
<feature type="transmembrane region" description="Helical" evidence="1">
    <location>
        <begin position="160"/>
        <end position="178"/>
    </location>
</feature>
<reference evidence="2" key="1">
    <citation type="submission" date="2022-07" db="EMBL/GenBank/DDBJ databases">
        <title>Whole Genome Sequencing of Streptococcus suis.</title>
        <authorList>
            <person name="Dai X."/>
            <person name="Huang J."/>
            <person name="Wang L."/>
        </authorList>
    </citation>
    <scope>NUCLEOTIDE SEQUENCE</scope>
    <source>
        <strain evidence="2">XNB2</strain>
    </source>
</reference>
<feature type="transmembrane region" description="Helical" evidence="1">
    <location>
        <begin position="107"/>
        <end position="128"/>
    </location>
</feature>
<accession>A0A9X4RRV6</accession>
<gene>
    <name evidence="2" type="ORF">NOL13_02040</name>
</gene>
<keyword evidence="1" id="KW-0812">Transmembrane</keyword>
<evidence type="ECO:0000313" key="2">
    <source>
        <dbReference type="EMBL" id="MDG4526200.1"/>
    </source>
</evidence>